<feature type="compositionally biased region" description="Basic and acidic residues" evidence="2">
    <location>
        <begin position="157"/>
        <end position="173"/>
    </location>
</feature>
<feature type="coiled-coil region" evidence="1">
    <location>
        <begin position="234"/>
        <end position="264"/>
    </location>
</feature>
<dbReference type="EMBL" id="JAIVGD010000019">
    <property type="protein sequence ID" value="KAH0748476.1"/>
    <property type="molecule type" value="Genomic_DNA"/>
</dbReference>
<reference evidence="4 5" key="1">
    <citation type="journal article" date="2021" name="bioRxiv">
        <title>Chromosome-scale and haplotype-resolved genome assembly of a tetraploid potato cultivar.</title>
        <authorList>
            <person name="Sun H."/>
            <person name="Jiao W.-B."/>
            <person name="Krause K."/>
            <person name="Campoy J.A."/>
            <person name="Goel M."/>
            <person name="Folz-Donahue K."/>
            <person name="Kukat C."/>
            <person name="Huettel B."/>
            <person name="Schneeberger K."/>
        </authorList>
    </citation>
    <scope>NUCLEOTIDE SEQUENCE [LARGE SCALE GENOMIC DNA]</scope>
    <source>
        <strain evidence="4">SolTubOtavaFocal</strain>
        <tissue evidence="4">Leaves</tissue>
    </source>
</reference>
<feature type="compositionally biased region" description="Low complexity" evidence="2">
    <location>
        <begin position="379"/>
        <end position="398"/>
    </location>
</feature>
<organism evidence="4 5">
    <name type="scientific">Solanum tuberosum</name>
    <name type="common">Potato</name>
    <dbReference type="NCBI Taxonomy" id="4113"/>
    <lineage>
        <taxon>Eukaryota</taxon>
        <taxon>Viridiplantae</taxon>
        <taxon>Streptophyta</taxon>
        <taxon>Embryophyta</taxon>
        <taxon>Tracheophyta</taxon>
        <taxon>Spermatophyta</taxon>
        <taxon>Magnoliopsida</taxon>
        <taxon>eudicotyledons</taxon>
        <taxon>Gunneridae</taxon>
        <taxon>Pentapetalae</taxon>
        <taxon>asterids</taxon>
        <taxon>lamiids</taxon>
        <taxon>Solanales</taxon>
        <taxon>Solanaceae</taxon>
        <taxon>Solanoideae</taxon>
        <taxon>Solaneae</taxon>
        <taxon>Solanum</taxon>
    </lineage>
</organism>
<protein>
    <recommendedName>
        <fullName evidence="3">Reverse transcriptase domain-containing protein</fullName>
    </recommendedName>
</protein>
<dbReference type="PANTHER" id="PTHR33710">
    <property type="entry name" value="BNAC02G09200D PROTEIN"/>
    <property type="match status" value="1"/>
</dbReference>
<sequence length="897" mass="102520">MADLPKFIELEVVNEVTKTSRVEKVHIQYDMLPKYCKHCRLQGHDENDCRVLHPELRKSELESENNKDIASDIQEGQPKVLLIRIGRYFKKWLPMNKTTTKQRHDDKKKKGEEVVSTCNSFAALNDKGTCKKGLQYSEVNTSNTISLKTDNGEDDEVTTKEKATQMEEKDQQHRSTKHWVSKTFAQNNHITENHQKNITDKGKDIQKHTGEGNTIQQMESTKLNATNTGLELVLRNENRHLVAVEQDERRLKKKERDLMLAQQSGPALSSNRYVNTESTEDILDELAIFQEPLQIVGSEQILAIESNSTRDVKVIDGVGEATRKRDLDVAPAISHTCKNSSPISTLHNLVSHQITEGDCQAISKNYRAEDIEDSEEENNTSNEDQIMKTGGIKAKSSSKGIKDTGDIILATVIYAKCDALERINMWDDIYNISVNYNMPWLVGGDFNVIMSDEEKTGGLPVYPQAYEDFSFGMNSCELLDINFKGSPFTWWNGKIDGECIFKRLDRIMVNQSFIDFSGNIEMEHLARTGSDHAPILLTCGGQSSYVRKPFRFLKFWVEKEGFLETVTDSWKSMDSTDVFISLKQKMKNTKTALSRWSRKNFDDIFKQLIIREDIVRLKEALFEENSTASNRMILQQSQAKLHKYIHYEEDYWRQKAGFQWYIEGDKNTRFFLCLVNGRRKKLSVIRMLQEDGEWAEGNDQVAEEAIKFFKSQFVVEDSAEELTLLRHVPQLISEGNNELIKVCPTKEEVKKVVFKLNGNSASGPDGFTSLFFQTCWEIVGDDVFNVVAAFFNDFTLPKSITHTNLVLIPNKDFVQSFTDMRPISLSNFLNKVISRIVHDRLESVLPSTISKNQSGFLKGRNISENFLLAQEIVSDIRIRGKPANVVIKLDMTKAYDS</sequence>
<keyword evidence="5" id="KW-1185">Reference proteome</keyword>
<dbReference type="SUPFAM" id="SSF56672">
    <property type="entry name" value="DNA/RNA polymerases"/>
    <property type="match status" value="1"/>
</dbReference>
<dbReference type="InterPro" id="IPR000477">
    <property type="entry name" value="RT_dom"/>
</dbReference>
<feature type="region of interest" description="Disordered" evidence="2">
    <location>
        <begin position="145"/>
        <end position="178"/>
    </location>
</feature>
<dbReference type="Pfam" id="PF00078">
    <property type="entry name" value="RVT_1"/>
    <property type="match status" value="1"/>
</dbReference>
<proteinExistence type="predicted"/>
<evidence type="ECO:0000256" key="2">
    <source>
        <dbReference type="SAM" id="MobiDB-lite"/>
    </source>
</evidence>
<gene>
    <name evidence="4" type="ORF">KY290_027708</name>
</gene>
<feature type="domain" description="Reverse transcriptase" evidence="3">
    <location>
        <begin position="789"/>
        <end position="897"/>
    </location>
</feature>
<name>A0ABQ7UHM8_SOLTU</name>
<evidence type="ECO:0000256" key="1">
    <source>
        <dbReference type="SAM" id="Coils"/>
    </source>
</evidence>
<dbReference type="InterPro" id="IPR036691">
    <property type="entry name" value="Endo/exonu/phosph_ase_sf"/>
</dbReference>
<dbReference type="SUPFAM" id="SSF56219">
    <property type="entry name" value="DNase I-like"/>
    <property type="match status" value="1"/>
</dbReference>
<evidence type="ECO:0000313" key="4">
    <source>
        <dbReference type="EMBL" id="KAH0748476.1"/>
    </source>
</evidence>
<comment type="caution">
    <text evidence="4">The sequence shown here is derived from an EMBL/GenBank/DDBJ whole genome shotgun (WGS) entry which is preliminary data.</text>
</comment>
<dbReference type="PANTHER" id="PTHR33710:SF79">
    <property type="entry name" value="OS06G0205337 PROTEIN"/>
    <property type="match status" value="1"/>
</dbReference>
<dbReference type="Gene3D" id="3.60.10.10">
    <property type="entry name" value="Endonuclease/exonuclease/phosphatase"/>
    <property type="match status" value="1"/>
</dbReference>
<dbReference type="PROSITE" id="PS50878">
    <property type="entry name" value="RT_POL"/>
    <property type="match status" value="1"/>
</dbReference>
<accession>A0ABQ7UHM8</accession>
<keyword evidence="1" id="KW-0175">Coiled coil</keyword>
<feature type="region of interest" description="Disordered" evidence="2">
    <location>
        <begin position="370"/>
        <end position="398"/>
    </location>
</feature>
<dbReference type="InterPro" id="IPR043502">
    <property type="entry name" value="DNA/RNA_pol_sf"/>
</dbReference>
<evidence type="ECO:0000259" key="3">
    <source>
        <dbReference type="PROSITE" id="PS50878"/>
    </source>
</evidence>
<dbReference type="Proteomes" id="UP000826656">
    <property type="component" value="Unassembled WGS sequence"/>
</dbReference>
<evidence type="ECO:0000313" key="5">
    <source>
        <dbReference type="Proteomes" id="UP000826656"/>
    </source>
</evidence>